<accession>A0A0V1MIA6</accession>
<name>A0A0V1MIA6_9BILA</name>
<gene>
    <name evidence="4" type="ORF">T10_12068</name>
</gene>
<feature type="compositionally biased region" description="Basic and acidic residues" evidence="2">
    <location>
        <begin position="80"/>
        <end position="94"/>
    </location>
</feature>
<keyword evidence="3" id="KW-0812">Transmembrane</keyword>
<dbReference type="EMBL" id="JYDO01000093">
    <property type="protein sequence ID" value="KRZ71617.1"/>
    <property type="molecule type" value="Genomic_DNA"/>
</dbReference>
<organism evidence="4 5">
    <name type="scientific">Trichinella papuae</name>
    <dbReference type="NCBI Taxonomy" id="268474"/>
    <lineage>
        <taxon>Eukaryota</taxon>
        <taxon>Metazoa</taxon>
        <taxon>Ecdysozoa</taxon>
        <taxon>Nematoda</taxon>
        <taxon>Enoplea</taxon>
        <taxon>Dorylaimia</taxon>
        <taxon>Trichinellida</taxon>
        <taxon>Trichinellidae</taxon>
        <taxon>Trichinella</taxon>
    </lineage>
</organism>
<evidence type="ECO:0000256" key="2">
    <source>
        <dbReference type="SAM" id="MobiDB-lite"/>
    </source>
</evidence>
<evidence type="ECO:0000313" key="4">
    <source>
        <dbReference type="EMBL" id="KRZ71617.1"/>
    </source>
</evidence>
<keyword evidence="1" id="KW-0175">Coiled coil</keyword>
<feature type="transmembrane region" description="Helical" evidence="3">
    <location>
        <begin position="229"/>
        <end position="249"/>
    </location>
</feature>
<keyword evidence="3" id="KW-1133">Transmembrane helix</keyword>
<keyword evidence="3" id="KW-0472">Membrane</keyword>
<feature type="region of interest" description="Disordered" evidence="2">
    <location>
        <begin position="80"/>
        <end position="100"/>
    </location>
</feature>
<protein>
    <submittedName>
        <fullName evidence="4">Uncharacterized protein</fullName>
    </submittedName>
</protein>
<feature type="region of interest" description="Disordered" evidence="2">
    <location>
        <begin position="705"/>
        <end position="734"/>
    </location>
</feature>
<evidence type="ECO:0000256" key="1">
    <source>
        <dbReference type="SAM" id="Coils"/>
    </source>
</evidence>
<feature type="coiled-coil region" evidence="1">
    <location>
        <begin position="599"/>
        <end position="633"/>
    </location>
</feature>
<proteinExistence type="predicted"/>
<dbReference type="Proteomes" id="UP000054843">
    <property type="component" value="Unassembled WGS sequence"/>
</dbReference>
<feature type="non-terminal residue" evidence="4">
    <location>
        <position position="1"/>
    </location>
</feature>
<keyword evidence="5" id="KW-1185">Reference proteome</keyword>
<dbReference type="OrthoDB" id="5919856at2759"/>
<sequence>LPRVNGKFTKFLNSCRYPQNNQSKFTSLNNLSTYICSITMDGSEYSESKIEELRQFCQKLRERHFFFRYVKVEDPQATHVENERTSAAAEEPRQENSSLLDTNAQYRENLQKVEAKFQQTAKRIDYLRKMYLMANGNHRKLCKTTSKDLQECQNLNNLCNMLFLQDAHILNALSKIKDIFADILFVEKKLKLKSEEKEAVNSELQRNSECLAGKCNYLGKGTEIGIADILQLITVVVITIFMVLFYRTLLFSGAIHPIQQASLESAAVALENSTLSELLLETHRKLHAIIDEKNRQLKALKLLNCEFHNDLMLANYLTGMLSQVEAEVVERERSVANLETVYNKQIKDPDIEKLLSVLEFRIQLANEGISETTELLKTLCSDLDKSGLYFEKEAIKERIAKVELKKCRLENEQSLASLTELESVISDTREQFEEDAVILDALYKKIRKLEDSKSTNRSYMFILSFVMPTNEREKKLKEDQMRSLNMNYTKLAETVICQSQVEKECLLDHRLPLRHSFELPLTMRDLPLADADCDAIRQLSNERENEMYALEEFHANINDENYIEQFWRTACDKIDQLERAILLACNNGQCKFGDTIVQKNYIEDEIKVLSDKHAKLREQYENFQEEKGRMVEMRRICDTLNENLLCLHQSVKETCKHNLKLGVHTLVNKEPQVLRGFNIPQMSPIEKVQTYLTDPKNKNAIEAMRKRQHNNNRNNRRRRRNLTNSNVQARGEMDELSSVVGTSSAGQNNESTVCNCGRAECGVCNPPAENAQ</sequence>
<evidence type="ECO:0000256" key="3">
    <source>
        <dbReference type="SAM" id="Phobius"/>
    </source>
</evidence>
<feature type="compositionally biased region" description="Basic residues" evidence="2">
    <location>
        <begin position="706"/>
        <end position="721"/>
    </location>
</feature>
<comment type="caution">
    <text evidence="4">The sequence shown here is derived from an EMBL/GenBank/DDBJ whole genome shotgun (WGS) entry which is preliminary data.</text>
</comment>
<evidence type="ECO:0000313" key="5">
    <source>
        <dbReference type="Proteomes" id="UP000054843"/>
    </source>
</evidence>
<reference evidence="4 5" key="1">
    <citation type="submission" date="2015-01" db="EMBL/GenBank/DDBJ databases">
        <title>Evolution of Trichinella species and genotypes.</title>
        <authorList>
            <person name="Korhonen P.K."/>
            <person name="Edoardo P."/>
            <person name="Giuseppe L.R."/>
            <person name="Gasser R.B."/>
        </authorList>
    </citation>
    <scope>NUCLEOTIDE SEQUENCE [LARGE SCALE GENOMIC DNA]</scope>
    <source>
        <strain evidence="4">ISS1980</strain>
    </source>
</reference>
<dbReference type="AlphaFoldDB" id="A0A0V1MIA6"/>